<dbReference type="OrthoDB" id="10440508at2759"/>
<keyword evidence="2" id="KW-1185">Reference proteome</keyword>
<dbReference type="SUPFAM" id="SSF49265">
    <property type="entry name" value="Fibronectin type III"/>
    <property type="match status" value="1"/>
</dbReference>
<dbReference type="InterPro" id="IPR036116">
    <property type="entry name" value="FN3_sf"/>
</dbReference>
<organism evidence="1 2">
    <name type="scientific">Brachionus plicatilis</name>
    <name type="common">Marine rotifer</name>
    <name type="synonym">Brachionus muelleri</name>
    <dbReference type="NCBI Taxonomy" id="10195"/>
    <lineage>
        <taxon>Eukaryota</taxon>
        <taxon>Metazoa</taxon>
        <taxon>Spiralia</taxon>
        <taxon>Gnathifera</taxon>
        <taxon>Rotifera</taxon>
        <taxon>Eurotatoria</taxon>
        <taxon>Monogononta</taxon>
        <taxon>Pseudotrocha</taxon>
        <taxon>Ploima</taxon>
        <taxon>Brachionidae</taxon>
        <taxon>Brachionus</taxon>
    </lineage>
</organism>
<name>A0A3M7RGL1_BRAPC</name>
<dbReference type="Proteomes" id="UP000276133">
    <property type="component" value="Unassembled WGS sequence"/>
</dbReference>
<comment type="caution">
    <text evidence="1">The sequence shown here is derived from an EMBL/GenBank/DDBJ whole genome shotgun (WGS) entry which is preliminary data.</text>
</comment>
<evidence type="ECO:0000313" key="1">
    <source>
        <dbReference type="EMBL" id="RNA22594.1"/>
    </source>
</evidence>
<dbReference type="EMBL" id="REGN01003426">
    <property type="protein sequence ID" value="RNA22594.1"/>
    <property type="molecule type" value="Genomic_DNA"/>
</dbReference>
<protein>
    <recommendedName>
        <fullName evidence="3">Fibronectin type-III domain-containing protein</fullName>
    </recommendedName>
</protein>
<dbReference type="AlphaFoldDB" id="A0A3M7RGL1"/>
<dbReference type="InterPro" id="IPR013783">
    <property type="entry name" value="Ig-like_fold"/>
</dbReference>
<evidence type="ECO:0008006" key="3">
    <source>
        <dbReference type="Google" id="ProtNLM"/>
    </source>
</evidence>
<sequence length="222" mass="25683">ATNAECYNNSFAILSSSLVVGTDNFDMSYSIYSKIQNDTEYTDECLEYVEIESFTEHSECYYRNYIKSDSLNKTFNFSLDINPLTEYSVSLIYKVVNISDKFLLLGANWTTCFGNPDAPTDLRVNKKDQLLSLEWKKPVITNSPGICYYKVMRQFIGQSQIDEYQVTETKFNFSGDDLKKDFQVDIYAFNDVKCYIDEYPVARHCANIGQNTTRDNNNYVNK</sequence>
<gene>
    <name evidence="1" type="ORF">BpHYR1_005034</name>
</gene>
<evidence type="ECO:0000313" key="2">
    <source>
        <dbReference type="Proteomes" id="UP000276133"/>
    </source>
</evidence>
<accession>A0A3M7RGL1</accession>
<feature type="non-terminal residue" evidence="1">
    <location>
        <position position="1"/>
    </location>
</feature>
<dbReference type="Gene3D" id="2.60.40.10">
    <property type="entry name" value="Immunoglobulins"/>
    <property type="match status" value="1"/>
</dbReference>
<reference evidence="1 2" key="1">
    <citation type="journal article" date="2018" name="Sci. Rep.">
        <title>Genomic signatures of local adaptation to the degree of environmental predictability in rotifers.</title>
        <authorList>
            <person name="Franch-Gras L."/>
            <person name="Hahn C."/>
            <person name="Garcia-Roger E.M."/>
            <person name="Carmona M.J."/>
            <person name="Serra M."/>
            <person name="Gomez A."/>
        </authorList>
    </citation>
    <scope>NUCLEOTIDE SEQUENCE [LARGE SCALE GENOMIC DNA]</scope>
    <source>
        <strain evidence="1">HYR1</strain>
    </source>
</reference>
<proteinExistence type="predicted"/>